<dbReference type="CDD" id="cd00077">
    <property type="entry name" value="HDc"/>
    <property type="match status" value="1"/>
</dbReference>
<reference evidence="7 8" key="1">
    <citation type="submission" date="2018-08" db="EMBL/GenBank/DDBJ databases">
        <title>A genome reference for cultivated species of the human gut microbiota.</title>
        <authorList>
            <person name="Zou Y."/>
            <person name="Xue W."/>
            <person name="Luo G."/>
        </authorList>
    </citation>
    <scope>NUCLEOTIDE SEQUENCE [LARGE SCALE GENOMIC DNA]</scope>
    <source>
        <strain evidence="7 8">TF11-15AC</strain>
    </source>
</reference>
<dbReference type="RefSeq" id="WP_117686303.1">
    <property type="nucleotide sequence ID" value="NZ_QSQP01000013.1"/>
</dbReference>
<evidence type="ECO:0000259" key="4">
    <source>
        <dbReference type="PROSITE" id="PS50110"/>
    </source>
</evidence>
<dbReference type="Gene3D" id="3.40.50.2300">
    <property type="match status" value="1"/>
</dbReference>
<dbReference type="InterPro" id="IPR003607">
    <property type="entry name" value="HD/PDEase_dom"/>
</dbReference>
<sequence length="648" mass="74172">MHEEDIEKSTCCYTMKQIEEKMDDYGQIFDIVRLIDEERISRMENNCDNQDPIDPCPCYSFWKKNKQCSNCITAKTIKDKRQRVKIEFSGTDSYQVISRYYNIEGKNYVMELVNHMDNGALKDEDVCKKLESKIVSYKEKLYSDALTGVYNRRFYEENVKNSKINAGIAMLDVDDFKLYNDSLGHIAGDMALCACADTIKSCIRKSDQAIRYGGDEFLIIIYDVTEDEFRKKLMDIHDAVNKTVIPEYSKMQLQVSIGGVICTDETVADAVLRADSLMYIAKNRKNIVIIENDEDVTKEELDEIKQQVLIVDDAILNRELLSEMLGNDFRILEASNGAECVEKLKEYGTGISIVLLDMMMPVMDGYGVLDYMNKNHWIDDIPVIMISGEDSESYVRKAYEMGVSDYISRPFDVKVVYQRVINTIKLYAKQRRLIRMVTDQIYRRENNNKILISILSHIVEFRNGESGSYVIHINKLTDMLLKELVGLTDRYDITGDDIELIATASALHDIGKIGIDDAILNKPGRLTDEEFEVMKTHAVIGARMLDDLDAYKGEKLLKTAWQICRWHHERYDGNGYPDGLKGDDIPISAQVVSVADVYDALTSDRVYKRAFSHEKAMQMILDGECGQFNPVLLQCLVNIQDRIKAGLD</sequence>
<dbReference type="AlphaFoldDB" id="A0A3E4LWT0"/>
<dbReference type="InterPro" id="IPR011006">
    <property type="entry name" value="CheY-like_superfamily"/>
</dbReference>
<dbReference type="InterPro" id="IPR000160">
    <property type="entry name" value="GGDEF_dom"/>
</dbReference>
<keyword evidence="3" id="KW-0597">Phosphoprotein</keyword>
<dbReference type="SUPFAM" id="SSF109604">
    <property type="entry name" value="HD-domain/PDEase-like"/>
    <property type="match status" value="1"/>
</dbReference>
<evidence type="ECO:0000256" key="3">
    <source>
        <dbReference type="PROSITE-ProRule" id="PRU00169"/>
    </source>
</evidence>
<dbReference type="Gene3D" id="3.30.70.270">
    <property type="match status" value="1"/>
</dbReference>
<evidence type="ECO:0000259" key="5">
    <source>
        <dbReference type="PROSITE" id="PS50887"/>
    </source>
</evidence>
<dbReference type="InterPro" id="IPR052020">
    <property type="entry name" value="Cyclic_di-GMP/3'3'-cGAMP_PDE"/>
</dbReference>
<proteinExistence type="predicted"/>
<dbReference type="PANTHER" id="PTHR45228">
    <property type="entry name" value="CYCLIC DI-GMP PHOSPHODIESTERASE TM_0186-RELATED"/>
    <property type="match status" value="1"/>
</dbReference>
<dbReference type="Pfam" id="PF00072">
    <property type="entry name" value="Response_reg"/>
    <property type="match status" value="1"/>
</dbReference>
<dbReference type="SMART" id="SM00471">
    <property type="entry name" value="HDc"/>
    <property type="match status" value="1"/>
</dbReference>
<dbReference type="CDD" id="cd01949">
    <property type="entry name" value="GGDEF"/>
    <property type="match status" value="1"/>
</dbReference>
<dbReference type="GO" id="GO:0000160">
    <property type="term" value="P:phosphorelay signal transduction system"/>
    <property type="evidence" value="ECO:0007669"/>
    <property type="project" value="InterPro"/>
</dbReference>
<dbReference type="SUPFAM" id="SSF55073">
    <property type="entry name" value="Nucleotide cyclase"/>
    <property type="match status" value="1"/>
</dbReference>
<dbReference type="Gene3D" id="1.10.3210.10">
    <property type="entry name" value="Hypothetical protein af1432"/>
    <property type="match status" value="1"/>
</dbReference>
<evidence type="ECO:0000256" key="2">
    <source>
        <dbReference type="ARBA" id="ARBA00024867"/>
    </source>
</evidence>
<dbReference type="InterPro" id="IPR029787">
    <property type="entry name" value="Nucleotide_cyclase"/>
</dbReference>
<dbReference type="NCBIfam" id="TIGR00254">
    <property type="entry name" value="GGDEF"/>
    <property type="match status" value="1"/>
</dbReference>
<dbReference type="PROSITE" id="PS50887">
    <property type="entry name" value="GGDEF"/>
    <property type="match status" value="1"/>
</dbReference>
<accession>A0A3E4LWT0</accession>
<gene>
    <name evidence="7" type="ORF">DXD13_11050</name>
</gene>
<name>A0A3E4LWT0_9FIRM</name>
<dbReference type="SUPFAM" id="SSF52172">
    <property type="entry name" value="CheY-like"/>
    <property type="match status" value="1"/>
</dbReference>
<feature type="modified residue" description="4-aspartylphosphate" evidence="3">
    <location>
        <position position="357"/>
    </location>
</feature>
<evidence type="ECO:0000313" key="7">
    <source>
        <dbReference type="EMBL" id="RGK41884.1"/>
    </source>
</evidence>
<dbReference type="PANTHER" id="PTHR45228:SF4">
    <property type="entry name" value="LIPOPROTEIN"/>
    <property type="match status" value="1"/>
</dbReference>
<feature type="domain" description="GGDEF" evidence="5">
    <location>
        <begin position="164"/>
        <end position="293"/>
    </location>
</feature>
<dbReference type="InterPro" id="IPR043128">
    <property type="entry name" value="Rev_trsase/Diguanyl_cyclase"/>
</dbReference>
<feature type="domain" description="Response regulatory" evidence="4">
    <location>
        <begin position="307"/>
        <end position="424"/>
    </location>
</feature>
<organism evidence="7 8">
    <name type="scientific">Agathobacter rectalis</name>
    <dbReference type="NCBI Taxonomy" id="39491"/>
    <lineage>
        <taxon>Bacteria</taxon>
        <taxon>Bacillati</taxon>
        <taxon>Bacillota</taxon>
        <taxon>Clostridia</taxon>
        <taxon>Lachnospirales</taxon>
        <taxon>Lachnospiraceae</taxon>
        <taxon>Agathobacter</taxon>
    </lineage>
</organism>
<dbReference type="PROSITE" id="PS51832">
    <property type="entry name" value="HD_GYP"/>
    <property type="match status" value="1"/>
</dbReference>
<dbReference type="InterPro" id="IPR037522">
    <property type="entry name" value="HD_GYP_dom"/>
</dbReference>
<evidence type="ECO:0000313" key="8">
    <source>
        <dbReference type="Proteomes" id="UP000261052"/>
    </source>
</evidence>
<dbReference type="Pfam" id="PF13487">
    <property type="entry name" value="HD_5"/>
    <property type="match status" value="1"/>
</dbReference>
<comment type="function">
    <text evidence="2">May play the central regulatory role in sporulation. It may be an element of the effector pathway responsible for the activation of sporulation genes in response to nutritional stress. Spo0A may act in concert with spo0H (a sigma factor) to control the expression of some genes that are critical to the sporulation process.</text>
</comment>
<comment type="caution">
    <text evidence="7">The sequence shown here is derived from an EMBL/GenBank/DDBJ whole genome shotgun (WGS) entry which is preliminary data.</text>
</comment>
<dbReference type="SMART" id="SM00448">
    <property type="entry name" value="REC"/>
    <property type="match status" value="1"/>
</dbReference>
<dbReference type="Proteomes" id="UP000261052">
    <property type="component" value="Unassembled WGS sequence"/>
</dbReference>
<dbReference type="Pfam" id="PF00990">
    <property type="entry name" value="GGDEF"/>
    <property type="match status" value="1"/>
</dbReference>
<dbReference type="EMBL" id="QSQP01000013">
    <property type="protein sequence ID" value="RGK41884.1"/>
    <property type="molecule type" value="Genomic_DNA"/>
</dbReference>
<protein>
    <recommendedName>
        <fullName evidence="1">Stage 0 sporulation protein A homolog</fullName>
    </recommendedName>
</protein>
<dbReference type="InterPro" id="IPR001789">
    <property type="entry name" value="Sig_transdc_resp-reg_receiver"/>
</dbReference>
<dbReference type="PROSITE" id="PS50110">
    <property type="entry name" value="RESPONSE_REGULATORY"/>
    <property type="match status" value="1"/>
</dbReference>
<evidence type="ECO:0000259" key="6">
    <source>
        <dbReference type="PROSITE" id="PS51832"/>
    </source>
</evidence>
<dbReference type="SMART" id="SM00267">
    <property type="entry name" value="GGDEF"/>
    <property type="match status" value="1"/>
</dbReference>
<evidence type="ECO:0000256" key="1">
    <source>
        <dbReference type="ARBA" id="ARBA00018672"/>
    </source>
</evidence>
<feature type="domain" description="HD-GYP" evidence="6">
    <location>
        <begin position="444"/>
        <end position="648"/>
    </location>
</feature>